<organism evidence="4 5">
    <name type="scientific">Paucilactobacillus oligofermentans DSM 15707 = LMG 22743</name>
    <dbReference type="NCBI Taxonomy" id="1423778"/>
    <lineage>
        <taxon>Bacteria</taxon>
        <taxon>Bacillati</taxon>
        <taxon>Bacillota</taxon>
        <taxon>Bacilli</taxon>
        <taxon>Lactobacillales</taxon>
        <taxon>Lactobacillaceae</taxon>
        <taxon>Paucilactobacillus</taxon>
    </lineage>
</organism>
<reference evidence="4 5" key="1">
    <citation type="journal article" date="2015" name="Genome Announc.">
        <title>Expanding the biotechnology potential of lactobacilli through comparative genomics of 213 strains and associated genera.</title>
        <authorList>
            <person name="Sun Z."/>
            <person name="Harris H.M."/>
            <person name="McCann A."/>
            <person name="Guo C."/>
            <person name="Argimon S."/>
            <person name="Zhang W."/>
            <person name="Yang X."/>
            <person name="Jeffery I.B."/>
            <person name="Cooney J.C."/>
            <person name="Kagawa T.F."/>
            <person name="Liu W."/>
            <person name="Song Y."/>
            <person name="Salvetti E."/>
            <person name="Wrobel A."/>
            <person name="Rasinkangas P."/>
            <person name="Parkhill J."/>
            <person name="Rea M.C."/>
            <person name="O'Sullivan O."/>
            <person name="Ritari J."/>
            <person name="Douillard F.P."/>
            <person name="Paul Ross R."/>
            <person name="Yang R."/>
            <person name="Briner A.E."/>
            <person name="Felis G.E."/>
            <person name="de Vos W.M."/>
            <person name="Barrangou R."/>
            <person name="Klaenhammer T.R."/>
            <person name="Caufield P.W."/>
            <person name="Cui Y."/>
            <person name="Zhang H."/>
            <person name="O'Toole P.W."/>
        </authorList>
    </citation>
    <scope>NUCLEOTIDE SEQUENCE [LARGE SCALE GENOMIC DNA]</scope>
    <source>
        <strain evidence="4 5">DSM 15707</strain>
    </source>
</reference>
<dbReference type="CDD" id="cd00093">
    <property type="entry name" value="HTH_XRE"/>
    <property type="match status" value="1"/>
</dbReference>
<keyword evidence="5" id="KW-1185">Reference proteome</keyword>
<feature type="transmembrane region" description="Helical" evidence="2">
    <location>
        <begin position="116"/>
        <end position="135"/>
    </location>
</feature>
<keyword evidence="2" id="KW-1133">Transmembrane helix</keyword>
<gene>
    <name evidence="4" type="ORF">FC70_GL001218</name>
</gene>
<proteinExistence type="predicted"/>
<evidence type="ECO:0000259" key="3">
    <source>
        <dbReference type="PROSITE" id="PS50943"/>
    </source>
</evidence>
<dbReference type="PATRIC" id="fig|1423778.4.peg.1252"/>
<name>A0A0R1REX4_9LACO</name>
<keyword evidence="2" id="KW-0472">Membrane</keyword>
<dbReference type="PANTHER" id="PTHR46558">
    <property type="entry name" value="TRACRIPTIONAL REGULATORY PROTEIN-RELATED-RELATED"/>
    <property type="match status" value="1"/>
</dbReference>
<evidence type="ECO:0000313" key="4">
    <source>
        <dbReference type="EMBL" id="KRL55616.1"/>
    </source>
</evidence>
<feature type="transmembrane region" description="Helical" evidence="2">
    <location>
        <begin position="89"/>
        <end position="110"/>
    </location>
</feature>
<comment type="caution">
    <text evidence="4">The sequence shown here is derived from an EMBL/GenBank/DDBJ whole genome shotgun (WGS) entry which is preliminary data.</text>
</comment>
<dbReference type="InterPro" id="IPR001387">
    <property type="entry name" value="Cro/C1-type_HTH"/>
</dbReference>
<dbReference type="SUPFAM" id="SSF47413">
    <property type="entry name" value="lambda repressor-like DNA-binding domains"/>
    <property type="match status" value="1"/>
</dbReference>
<keyword evidence="2" id="KW-0812">Transmembrane</keyword>
<accession>A0A0R1REX4</accession>
<dbReference type="EMBL" id="AZFE01000031">
    <property type="protein sequence ID" value="KRL55616.1"/>
    <property type="molecule type" value="Genomic_DNA"/>
</dbReference>
<dbReference type="InterPro" id="IPR010982">
    <property type="entry name" value="Lambda_DNA-bd_dom_sf"/>
</dbReference>
<protein>
    <submittedName>
        <fullName evidence="4">XRE family transcriptional regulator</fullName>
    </submittedName>
</protein>
<dbReference type="Proteomes" id="UP000051697">
    <property type="component" value="Unassembled WGS sequence"/>
</dbReference>
<dbReference type="AlphaFoldDB" id="A0A0R1REX4"/>
<feature type="transmembrane region" description="Helical" evidence="2">
    <location>
        <begin position="147"/>
        <end position="165"/>
    </location>
</feature>
<sequence>MFYYKCSNQGGFVMNKSIGQRIREKREENNLTQNQVSEKLYITQQTVARWENDKHTPPIKAVQDLAKLFNVDTSYFFGEDRIIVHQFNFFAFIGSLILNCLFFWIIAVVLVSIQLAFWGTALACTVAPIVLIWQVAIGTVTFSISKFIASLIMTLVAVIIIPILWKITKYMCQILRTYYRYNINSIVYEVTPRVDK</sequence>
<dbReference type="PROSITE" id="PS50943">
    <property type="entry name" value="HTH_CROC1"/>
    <property type="match status" value="1"/>
</dbReference>
<evidence type="ECO:0000256" key="1">
    <source>
        <dbReference type="ARBA" id="ARBA00023125"/>
    </source>
</evidence>
<dbReference type="Pfam" id="PF01381">
    <property type="entry name" value="HTH_3"/>
    <property type="match status" value="1"/>
</dbReference>
<keyword evidence="1" id="KW-0238">DNA-binding</keyword>
<dbReference type="SMART" id="SM00530">
    <property type="entry name" value="HTH_XRE"/>
    <property type="match status" value="1"/>
</dbReference>
<feature type="domain" description="HTH cro/C1-type" evidence="3">
    <location>
        <begin position="22"/>
        <end position="76"/>
    </location>
</feature>
<dbReference type="PANTHER" id="PTHR46558:SF13">
    <property type="entry name" value="HTH-TYPE TRANSCRIPTIONAL REGULATOR IMMR"/>
    <property type="match status" value="1"/>
</dbReference>
<evidence type="ECO:0000256" key="2">
    <source>
        <dbReference type="SAM" id="Phobius"/>
    </source>
</evidence>
<dbReference type="STRING" id="1423778.FC70_GL001218"/>
<evidence type="ECO:0000313" key="5">
    <source>
        <dbReference type="Proteomes" id="UP000051697"/>
    </source>
</evidence>
<dbReference type="Gene3D" id="1.10.260.40">
    <property type="entry name" value="lambda repressor-like DNA-binding domains"/>
    <property type="match status" value="1"/>
</dbReference>
<dbReference type="GO" id="GO:0003677">
    <property type="term" value="F:DNA binding"/>
    <property type="evidence" value="ECO:0007669"/>
    <property type="project" value="UniProtKB-KW"/>
</dbReference>